<dbReference type="Pfam" id="PF00089">
    <property type="entry name" value="Trypsin"/>
    <property type="match status" value="1"/>
</dbReference>
<dbReference type="InterPro" id="IPR001314">
    <property type="entry name" value="Peptidase_S1A"/>
</dbReference>
<organism evidence="3 4">
    <name type="scientific">Furculomyces boomerangus</name>
    <dbReference type="NCBI Taxonomy" id="61424"/>
    <lineage>
        <taxon>Eukaryota</taxon>
        <taxon>Fungi</taxon>
        <taxon>Fungi incertae sedis</taxon>
        <taxon>Zoopagomycota</taxon>
        <taxon>Kickxellomycotina</taxon>
        <taxon>Harpellomycetes</taxon>
        <taxon>Harpellales</taxon>
        <taxon>Harpellaceae</taxon>
        <taxon>Furculomyces</taxon>
    </lineage>
</organism>
<dbReference type="STRING" id="61424.A0A2T9YWS3"/>
<dbReference type="AlphaFoldDB" id="A0A2T9YWS3"/>
<dbReference type="PRINTS" id="PR00722">
    <property type="entry name" value="CHYMOTRYPSIN"/>
</dbReference>
<dbReference type="OrthoDB" id="10059102at2759"/>
<dbReference type="SUPFAM" id="SSF50494">
    <property type="entry name" value="Trypsin-like serine proteases"/>
    <property type="match status" value="1"/>
</dbReference>
<protein>
    <recommendedName>
        <fullName evidence="2">Peptidase S1 domain-containing protein</fullName>
    </recommendedName>
</protein>
<accession>A0A2T9YWS3</accession>
<evidence type="ECO:0000259" key="2">
    <source>
        <dbReference type="PROSITE" id="PS50240"/>
    </source>
</evidence>
<comment type="caution">
    <text evidence="3">The sequence shown here is derived from an EMBL/GenBank/DDBJ whole genome shotgun (WGS) entry which is preliminary data.</text>
</comment>
<evidence type="ECO:0000313" key="3">
    <source>
        <dbReference type="EMBL" id="PVU96793.1"/>
    </source>
</evidence>
<dbReference type="Gene3D" id="2.40.10.10">
    <property type="entry name" value="Trypsin-like serine proteases"/>
    <property type="match status" value="2"/>
</dbReference>
<dbReference type="InterPro" id="IPR043504">
    <property type="entry name" value="Peptidase_S1_PA_chymotrypsin"/>
</dbReference>
<dbReference type="InterPro" id="IPR051487">
    <property type="entry name" value="Ser/Thr_Proteases_Immune/Dev"/>
</dbReference>
<reference evidence="3 4" key="1">
    <citation type="journal article" date="2018" name="MBio">
        <title>Comparative Genomics Reveals the Core Gene Toolbox for the Fungus-Insect Symbiosis.</title>
        <authorList>
            <person name="Wang Y."/>
            <person name="Stata M."/>
            <person name="Wang W."/>
            <person name="Stajich J.E."/>
            <person name="White M.M."/>
            <person name="Moncalvo J.M."/>
        </authorList>
    </citation>
    <scope>NUCLEOTIDE SEQUENCE [LARGE SCALE GENOMIC DNA]</scope>
    <source>
        <strain evidence="3 4">AUS-77-4</strain>
    </source>
</reference>
<keyword evidence="1" id="KW-1015">Disulfide bond</keyword>
<evidence type="ECO:0000313" key="4">
    <source>
        <dbReference type="Proteomes" id="UP000245699"/>
    </source>
</evidence>
<name>A0A2T9YWS3_9FUNG</name>
<dbReference type="PANTHER" id="PTHR24256">
    <property type="entry name" value="TRYPTASE-RELATED"/>
    <property type="match status" value="1"/>
</dbReference>
<gene>
    <name evidence="3" type="ORF">BB559_002249</name>
</gene>
<dbReference type="Proteomes" id="UP000245699">
    <property type="component" value="Unassembled WGS sequence"/>
</dbReference>
<dbReference type="GO" id="GO:0004252">
    <property type="term" value="F:serine-type endopeptidase activity"/>
    <property type="evidence" value="ECO:0007669"/>
    <property type="project" value="InterPro"/>
</dbReference>
<sequence>MFIQIQYFLVLVYSFYYPIRKTFDGNKNEIEVKDNFGEALFENKYPFLVGLRIYGLRPLINQSYHCAGAIISRGWVVTPAHCLVYGNKRMGKRDVKVGVGNDFLLWQKECTVKKIVFHPQYTLGKEGGLSDGRYDLALIKIARNMDIEDEYTNTIKISLESLEFEKKRVEIDDNFRRKELVGWRSGSDKIEWYANPVAESQKVEILSTKECKTLSNVYVSSNRDIVCSSTRLKRITDNGYVKRRGNTCYTDSGGMLLGKSMDGGEYSLIGMVAFGETSSNGSRVSCLNGKNSFELGATYYTRLSYYTMWVSQVTQTRYGELVDGLEESEVVFEVA</sequence>
<feature type="domain" description="Peptidase S1" evidence="2">
    <location>
        <begin position="22"/>
        <end position="315"/>
    </location>
</feature>
<dbReference type="EMBL" id="MBFT01000130">
    <property type="protein sequence ID" value="PVU96793.1"/>
    <property type="molecule type" value="Genomic_DNA"/>
</dbReference>
<dbReference type="GO" id="GO:0006508">
    <property type="term" value="P:proteolysis"/>
    <property type="evidence" value="ECO:0007669"/>
    <property type="project" value="InterPro"/>
</dbReference>
<dbReference type="InterPro" id="IPR001254">
    <property type="entry name" value="Trypsin_dom"/>
</dbReference>
<evidence type="ECO:0000256" key="1">
    <source>
        <dbReference type="ARBA" id="ARBA00023157"/>
    </source>
</evidence>
<dbReference type="PROSITE" id="PS50240">
    <property type="entry name" value="TRYPSIN_DOM"/>
    <property type="match status" value="1"/>
</dbReference>
<keyword evidence="4" id="KW-1185">Reference proteome</keyword>
<dbReference type="InterPro" id="IPR009003">
    <property type="entry name" value="Peptidase_S1_PA"/>
</dbReference>
<proteinExistence type="predicted"/>
<dbReference type="SMART" id="SM00020">
    <property type="entry name" value="Tryp_SPc"/>
    <property type="match status" value="1"/>
</dbReference>